<feature type="compositionally biased region" description="Basic and acidic residues" evidence="1">
    <location>
        <begin position="1"/>
        <end position="63"/>
    </location>
</feature>
<keyword evidence="2" id="KW-0472">Membrane</keyword>
<organism evidence="3 4">
    <name type="scientific">Petrolisthes cinctipes</name>
    <name type="common">Flat porcelain crab</name>
    <dbReference type="NCBI Taxonomy" id="88211"/>
    <lineage>
        <taxon>Eukaryota</taxon>
        <taxon>Metazoa</taxon>
        <taxon>Ecdysozoa</taxon>
        <taxon>Arthropoda</taxon>
        <taxon>Crustacea</taxon>
        <taxon>Multicrustacea</taxon>
        <taxon>Malacostraca</taxon>
        <taxon>Eumalacostraca</taxon>
        <taxon>Eucarida</taxon>
        <taxon>Decapoda</taxon>
        <taxon>Pleocyemata</taxon>
        <taxon>Anomura</taxon>
        <taxon>Galatheoidea</taxon>
        <taxon>Porcellanidae</taxon>
        <taxon>Petrolisthes</taxon>
    </lineage>
</organism>
<dbReference type="EMBL" id="JAWQEG010003504">
    <property type="protein sequence ID" value="KAK3865896.1"/>
    <property type="molecule type" value="Genomic_DNA"/>
</dbReference>
<protein>
    <submittedName>
        <fullName evidence="3">Uncharacterized protein</fullName>
    </submittedName>
</protein>
<feature type="region of interest" description="Disordered" evidence="1">
    <location>
        <begin position="1"/>
        <end position="104"/>
    </location>
</feature>
<gene>
    <name evidence="3" type="ORF">Pcinc_028530</name>
</gene>
<keyword evidence="2" id="KW-0812">Transmembrane</keyword>
<feature type="compositionally biased region" description="Basic and acidic residues" evidence="1">
    <location>
        <begin position="73"/>
        <end position="92"/>
    </location>
</feature>
<proteinExistence type="predicted"/>
<accession>A0AAE1K597</accession>
<keyword evidence="4" id="KW-1185">Reference proteome</keyword>
<evidence type="ECO:0000256" key="2">
    <source>
        <dbReference type="SAM" id="Phobius"/>
    </source>
</evidence>
<evidence type="ECO:0000256" key="1">
    <source>
        <dbReference type="SAM" id="MobiDB-lite"/>
    </source>
</evidence>
<comment type="caution">
    <text evidence="3">The sequence shown here is derived from an EMBL/GenBank/DDBJ whole genome shotgun (WGS) entry which is preliminary data.</text>
</comment>
<dbReference type="Proteomes" id="UP001286313">
    <property type="component" value="Unassembled WGS sequence"/>
</dbReference>
<dbReference type="AlphaFoldDB" id="A0AAE1K597"/>
<evidence type="ECO:0000313" key="4">
    <source>
        <dbReference type="Proteomes" id="UP001286313"/>
    </source>
</evidence>
<reference evidence="3" key="1">
    <citation type="submission" date="2023-10" db="EMBL/GenBank/DDBJ databases">
        <title>Genome assemblies of two species of porcelain crab, Petrolisthes cinctipes and Petrolisthes manimaculis (Anomura: Porcellanidae).</title>
        <authorList>
            <person name="Angst P."/>
        </authorList>
    </citation>
    <scope>NUCLEOTIDE SEQUENCE</scope>
    <source>
        <strain evidence="3">PB745_01</strain>
        <tissue evidence="3">Gill</tissue>
    </source>
</reference>
<evidence type="ECO:0000313" key="3">
    <source>
        <dbReference type="EMBL" id="KAK3865896.1"/>
    </source>
</evidence>
<sequence length="195" mass="21967">MEIGGRGKDEDKRTGERWKEEDWGKREIGGQGKKGDRRTGERRWEGDGGKMEIGGRGKREIGGRGKYGKRRTREKEDRRTGEKGDRRTDGGKKVGGGRGKVGEKEEGGRHLLSLRCIWDESESGWLHDQAELLYLACLIRTVASCVFISREGIVLTGRGVISIIVMWCLRWLWCGVWGVVFVVCCGVVFVVVVVW</sequence>
<name>A0AAE1K597_PETCI</name>
<feature type="transmembrane region" description="Helical" evidence="2">
    <location>
        <begin position="171"/>
        <end position="194"/>
    </location>
</feature>
<keyword evidence="2" id="KW-1133">Transmembrane helix</keyword>